<dbReference type="Proteomes" id="UP000251002">
    <property type="component" value="Unassembled WGS sequence"/>
</dbReference>
<dbReference type="RefSeq" id="WP_112223958.1">
    <property type="nucleotide sequence ID" value="NZ_CP047673.1"/>
</dbReference>
<reference evidence="1 2" key="1">
    <citation type="submission" date="2018-06" db="EMBL/GenBank/DDBJ databases">
        <title>The draft genome sequences of strains SCU63 and S1.</title>
        <authorList>
            <person name="Gan L."/>
        </authorList>
    </citation>
    <scope>NUCLEOTIDE SEQUENCE [LARGE SCALE GENOMIC DNA]</scope>
    <source>
        <strain evidence="1 2">SCU63</strain>
    </source>
</reference>
<organism evidence="1 2">
    <name type="scientific">Planococcus halotolerans</name>
    <dbReference type="NCBI Taxonomy" id="2233542"/>
    <lineage>
        <taxon>Bacteria</taxon>
        <taxon>Bacillati</taxon>
        <taxon>Bacillota</taxon>
        <taxon>Bacilli</taxon>
        <taxon>Bacillales</taxon>
        <taxon>Caryophanaceae</taxon>
        <taxon>Planococcus</taxon>
    </lineage>
</organism>
<keyword evidence="2" id="KW-1185">Reference proteome</keyword>
<dbReference type="EMBL" id="QLZR01000004">
    <property type="protein sequence ID" value="RAZ76792.1"/>
    <property type="molecule type" value="Genomic_DNA"/>
</dbReference>
<name>A0A365KUE7_9BACL</name>
<comment type="caution">
    <text evidence="1">The sequence shown here is derived from an EMBL/GenBank/DDBJ whole genome shotgun (WGS) entry which is preliminary data.</text>
</comment>
<dbReference type="AlphaFoldDB" id="A0A365KUE7"/>
<gene>
    <name evidence="1" type="ORF">DP120_12245</name>
</gene>
<evidence type="ECO:0000313" key="2">
    <source>
        <dbReference type="Proteomes" id="UP000251002"/>
    </source>
</evidence>
<accession>A0A365KUE7</accession>
<sequence>MTLLIGILLSGCRANLTDETHSLHGTSSSWEADLQITFTEDPNERFIEGNLEFLDDTIPHKVNYYISYPQGGSYGNSRGKDIKITAVGGSRDRTINDIEEFAENITLEVEWENGRGEEFQESIALD</sequence>
<protein>
    <submittedName>
        <fullName evidence="1">Uncharacterized protein</fullName>
    </submittedName>
</protein>
<evidence type="ECO:0000313" key="1">
    <source>
        <dbReference type="EMBL" id="RAZ76792.1"/>
    </source>
</evidence>
<proteinExistence type="predicted"/>